<dbReference type="OrthoDB" id="10461714at2759"/>
<dbReference type="Proteomes" id="UP000275078">
    <property type="component" value="Unassembled WGS sequence"/>
</dbReference>
<organism evidence="1 2">
    <name type="scientific">Ascobolus immersus RN42</name>
    <dbReference type="NCBI Taxonomy" id="1160509"/>
    <lineage>
        <taxon>Eukaryota</taxon>
        <taxon>Fungi</taxon>
        <taxon>Dikarya</taxon>
        <taxon>Ascomycota</taxon>
        <taxon>Pezizomycotina</taxon>
        <taxon>Pezizomycetes</taxon>
        <taxon>Pezizales</taxon>
        <taxon>Ascobolaceae</taxon>
        <taxon>Ascobolus</taxon>
    </lineage>
</organism>
<evidence type="ECO:0000313" key="1">
    <source>
        <dbReference type="EMBL" id="RPA81585.1"/>
    </source>
</evidence>
<proteinExistence type="predicted"/>
<sequence>MATPESSIGSRSMAWLVLNSSGLEQPNGRAGRRLRVQRPVLHMKVQQQQPGRFGDRQRVWSCDEMYWVDTYICGGWPNFGGLVGIRRIYWPELSESVQRRMLAFGLARARADVGWLVAGSRWGGLARCRLALGWAGSLQARAGVGWLVAGSRKGGLARCRLALARFWARSRWGGLGRIWAGSNLGWVDAGLDQSWAGSTLGWVNFGLDQFWAGSILGWINSGLDQFWAGSILGWVNFGLDQSWAGSVLGWINSGRDQFWAGSSSGWLIVRAGFQARLTGLICTLMSFFIPSSAASRQTVTRLRS</sequence>
<accession>A0A3N4I666</accession>
<protein>
    <submittedName>
        <fullName evidence="1">Uncharacterized protein</fullName>
    </submittedName>
</protein>
<keyword evidence="2" id="KW-1185">Reference proteome</keyword>
<dbReference type="EMBL" id="ML119678">
    <property type="protein sequence ID" value="RPA81585.1"/>
    <property type="molecule type" value="Genomic_DNA"/>
</dbReference>
<name>A0A3N4I666_ASCIM</name>
<reference evidence="1 2" key="1">
    <citation type="journal article" date="2018" name="Nat. Ecol. Evol.">
        <title>Pezizomycetes genomes reveal the molecular basis of ectomycorrhizal truffle lifestyle.</title>
        <authorList>
            <person name="Murat C."/>
            <person name="Payen T."/>
            <person name="Noel B."/>
            <person name="Kuo A."/>
            <person name="Morin E."/>
            <person name="Chen J."/>
            <person name="Kohler A."/>
            <person name="Krizsan K."/>
            <person name="Balestrini R."/>
            <person name="Da Silva C."/>
            <person name="Montanini B."/>
            <person name="Hainaut M."/>
            <person name="Levati E."/>
            <person name="Barry K.W."/>
            <person name="Belfiori B."/>
            <person name="Cichocki N."/>
            <person name="Clum A."/>
            <person name="Dockter R.B."/>
            <person name="Fauchery L."/>
            <person name="Guy J."/>
            <person name="Iotti M."/>
            <person name="Le Tacon F."/>
            <person name="Lindquist E.A."/>
            <person name="Lipzen A."/>
            <person name="Malagnac F."/>
            <person name="Mello A."/>
            <person name="Molinier V."/>
            <person name="Miyauchi S."/>
            <person name="Poulain J."/>
            <person name="Riccioni C."/>
            <person name="Rubini A."/>
            <person name="Sitrit Y."/>
            <person name="Splivallo R."/>
            <person name="Traeger S."/>
            <person name="Wang M."/>
            <person name="Zifcakova L."/>
            <person name="Wipf D."/>
            <person name="Zambonelli A."/>
            <person name="Paolocci F."/>
            <person name="Nowrousian M."/>
            <person name="Ottonello S."/>
            <person name="Baldrian P."/>
            <person name="Spatafora J.W."/>
            <person name="Henrissat B."/>
            <person name="Nagy L.G."/>
            <person name="Aury J.M."/>
            <person name="Wincker P."/>
            <person name="Grigoriev I.V."/>
            <person name="Bonfante P."/>
            <person name="Martin F.M."/>
        </authorList>
    </citation>
    <scope>NUCLEOTIDE SEQUENCE [LARGE SCALE GENOMIC DNA]</scope>
    <source>
        <strain evidence="1 2">RN42</strain>
    </source>
</reference>
<gene>
    <name evidence="1" type="ORF">BJ508DRAFT_376316</name>
</gene>
<dbReference type="AlphaFoldDB" id="A0A3N4I666"/>
<evidence type="ECO:0000313" key="2">
    <source>
        <dbReference type="Proteomes" id="UP000275078"/>
    </source>
</evidence>